<accession>A0A0G4FUF8</accession>
<gene>
    <name evidence="3" type="ORF">Cvel_18702</name>
</gene>
<evidence type="ECO:0000256" key="2">
    <source>
        <dbReference type="SAM" id="SignalP"/>
    </source>
</evidence>
<organism evidence="3">
    <name type="scientific">Chromera velia CCMP2878</name>
    <dbReference type="NCBI Taxonomy" id="1169474"/>
    <lineage>
        <taxon>Eukaryota</taxon>
        <taxon>Sar</taxon>
        <taxon>Alveolata</taxon>
        <taxon>Colpodellida</taxon>
        <taxon>Chromeraceae</taxon>
        <taxon>Chromera</taxon>
    </lineage>
</organism>
<feature type="region of interest" description="Disordered" evidence="1">
    <location>
        <begin position="288"/>
        <end position="322"/>
    </location>
</feature>
<name>A0A0G4FUF8_9ALVE</name>
<feature type="compositionally biased region" description="Basic and acidic residues" evidence="1">
    <location>
        <begin position="288"/>
        <end position="300"/>
    </location>
</feature>
<keyword evidence="2" id="KW-0732">Signal</keyword>
<dbReference type="EMBL" id="CDMZ01000624">
    <property type="protein sequence ID" value="CEM18193.1"/>
    <property type="molecule type" value="Genomic_DNA"/>
</dbReference>
<dbReference type="AlphaFoldDB" id="A0A0G4FUF8"/>
<feature type="compositionally biased region" description="Polar residues" evidence="1">
    <location>
        <begin position="484"/>
        <end position="497"/>
    </location>
</feature>
<evidence type="ECO:0000256" key="1">
    <source>
        <dbReference type="SAM" id="MobiDB-lite"/>
    </source>
</evidence>
<feature type="region of interest" description="Disordered" evidence="1">
    <location>
        <begin position="482"/>
        <end position="508"/>
    </location>
</feature>
<evidence type="ECO:0000313" key="3">
    <source>
        <dbReference type="EMBL" id="CEM18193.1"/>
    </source>
</evidence>
<evidence type="ECO:0008006" key="4">
    <source>
        <dbReference type="Google" id="ProtNLM"/>
    </source>
</evidence>
<proteinExistence type="predicted"/>
<feature type="region of interest" description="Disordered" evidence="1">
    <location>
        <begin position="56"/>
        <end position="85"/>
    </location>
</feature>
<reference evidence="3" key="1">
    <citation type="submission" date="2014-11" db="EMBL/GenBank/DDBJ databases">
        <authorList>
            <person name="Otto D Thomas"/>
            <person name="Naeem Raeece"/>
        </authorList>
    </citation>
    <scope>NUCLEOTIDE SEQUENCE</scope>
</reference>
<feature type="compositionally biased region" description="Basic and acidic residues" evidence="1">
    <location>
        <begin position="62"/>
        <end position="72"/>
    </location>
</feature>
<feature type="region of interest" description="Disordered" evidence="1">
    <location>
        <begin position="397"/>
        <end position="420"/>
    </location>
</feature>
<feature type="region of interest" description="Disordered" evidence="1">
    <location>
        <begin position="23"/>
        <end position="44"/>
    </location>
</feature>
<sequence length="590" mass="63223">MPSLRKVITISCLIGPAALSLASATDRGNPRPQYPGQGGGGARGLQDVAAKVPVALPVSDPDAQRNLRDRPNPRPQYPGSGGGGARGLQGIVESGSCCGWSSNQYSGLTAFDTNGESRRAFQNCRAIVDRNTGQNVCRAGWVLMRGRVTVSCSPIFSTNECGVIRSSSTGRRLGEETETATEQTTEVEEPEAVSNEVLETDAEMEAQSTTVLVDETSERLLQDTIGNPSPGCPLSTRLVNRPTPLCGSFGDSPAWIRGVFRLSILNCPGQPSRVIRTDFVRCDDPTRRLAEESESDHENLPEADDSSATSSSSGSTTSAPERALQSSVVAQLLGNIFGNALSSVVPSPACTAYLTNALQKYNDRTWSANTLRVHIEQTGCASFEEGSGRRLLEEGVAAGDSPAERQLGQDSIGPLPPTSCPLTTRIINKPTPLCGPWDKLPTWKRGDFRQSVVTCPGLPARVIREEFIGCNDPTRLLTEVVPAQTESDTQGTMAETETQPERSGDTTRTGLEVEEASVWISSSPSSPSQGGQLSGRVDQTLKFVEPSSDLMCCLYYGRGGPFTFTTRQGCVNLVGGRVVERDYCRHIVFR</sequence>
<feature type="signal peptide" evidence="2">
    <location>
        <begin position="1"/>
        <end position="24"/>
    </location>
</feature>
<feature type="compositionally biased region" description="Low complexity" evidence="1">
    <location>
        <begin position="306"/>
        <end position="319"/>
    </location>
</feature>
<feature type="chain" id="PRO_5005189767" description="SUEL-type lectin domain-containing protein" evidence="2">
    <location>
        <begin position="25"/>
        <end position="590"/>
    </location>
</feature>
<protein>
    <recommendedName>
        <fullName evidence="4">SUEL-type lectin domain-containing protein</fullName>
    </recommendedName>
</protein>
<dbReference type="VEuPathDB" id="CryptoDB:Cvel_18702"/>